<feature type="active site" evidence="8">
    <location>
        <position position="45"/>
    </location>
</feature>
<dbReference type="EMBL" id="PDHS01000207">
    <property type="protein sequence ID" value="MQM30750.1"/>
    <property type="molecule type" value="Genomic_DNA"/>
</dbReference>
<dbReference type="NCBIfam" id="TIGR00347">
    <property type="entry name" value="bioD"/>
    <property type="match status" value="1"/>
</dbReference>
<evidence type="ECO:0000256" key="2">
    <source>
        <dbReference type="ARBA" id="ARBA00022598"/>
    </source>
</evidence>
<reference evidence="9 10" key="1">
    <citation type="submission" date="2017-09" db="EMBL/GenBank/DDBJ databases">
        <title>Metagenomic Analysis Reveals Denitrifying Candidatus Accumulibacter and Flanking Population as a Source of N2O.</title>
        <authorList>
            <person name="Gao H."/>
            <person name="Mao Y."/>
            <person name="Zhao X."/>
            <person name="Liu W.-T."/>
            <person name="Zhang T."/>
            <person name="Wells G."/>
        </authorList>
    </citation>
    <scope>NUCLEOTIDE SEQUENCE [LARGE SCALE GENOMIC DNA]</scope>
    <source>
        <strain evidence="9">CANDO_2_IC</strain>
    </source>
</reference>
<feature type="binding site" evidence="8">
    <location>
        <position position="120"/>
    </location>
    <ligand>
        <name>Mg(2+)</name>
        <dbReference type="ChEBI" id="CHEBI:18420"/>
    </ligand>
</feature>
<organism evidence="9 10">
    <name type="scientific">Candidatus Accumulibacter phosphatis</name>
    <dbReference type="NCBI Taxonomy" id="327160"/>
    <lineage>
        <taxon>Bacteria</taxon>
        <taxon>Pseudomonadati</taxon>
        <taxon>Pseudomonadota</taxon>
        <taxon>Betaproteobacteria</taxon>
        <taxon>Candidatus Accumulibacter</taxon>
    </lineage>
</organism>
<keyword evidence="6 8" id="KW-0067">ATP-binding</keyword>
<evidence type="ECO:0000256" key="8">
    <source>
        <dbReference type="HAMAP-Rule" id="MF_00336"/>
    </source>
</evidence>
<dbReference type="GO" id="GO:0042803">
    <property type="term" value="F:protein homodimerization activity"/>
    <property type="evidence" value="ECO:0007669"/>
    <property type="project" value="UniProtKB-ARBA"/>
</dbReference>
<name>A0A6A7RUH8_9PROT</name>
<evidence type="ECO:0000313" key="10">
    <source>
        <dbReference type="Proteomes" id="UP000342300"/>
    </source>
</evidence>
<evidence type="ECO:0000256" key="3">
    <source>
        <dbReference type="ARBA" id="ARBA00022723"/>
    </source>
</evidence>
<evidence type="ECO:0000256" key="6">
    <source>
        <dbReference type="ARBA" id="ARBA00022840"/>
    </source>
</evidence>
<comment type="subcellular location">
    <subcellularLocation>
        <location evidence="8">Cytoplasm</location>
    </subcellularLocation>
</comment>
<comment type="catalytic activity">
    <reaction evidence="8">
        <text>(7R,8S)-7,8-diammoniononanoate + CO2 + ATP = (4R,5S)-dethiobiotin + ADP + phosphate + 3 H(+)</text>
        <dbReference type="Rhea" id="RHEA:15805"/>
        <dbReference type="ChEBI" id="CHEBI:15378"/>
        <dbReference type="ChEBI" id="CHEBI:16526"/>
        <dbReference type="ChEBI" id="CHEBI:30616"/>
        <dbReference type="ChEBI" id="CHEBI:43474"/>
        <dbReference type="ChEBI" id="CHEBI:149469"/>
        <dbReference type="ChEBI" id="CHEBI:149473"/>
        <dbReference type="ChEBI" id="CHEBI:456216"/>
        <dbReference type="EC" id="6.3.3.3"/>
    </reaction>
</comment>
<keyword evidence="7 8" id="KW-0460">Magnesium</keyword>
<evidence type="ECO:0000256" key="5">
    <source>
        <dbReference type="ARBA" id="ARBA00022756"/>
    </source>
</evidence>
<comment type="similarity">
    <text evidence="8">Belongs to the dethiobiotin synthetase family.</text>
</comment>
<keyword evidence="3 8" id="KW-0479">Metal-binding</keyword>
<proteinExistence type="inferred from homology"/>
<feature type="binding site" evidence="8">
    <location>
        <begin position="20"/>
        <end position="25"/>
    </location>
    <ligand>
        <name>ATP</name>
        <dbReference type="ChEBI" id="CHEBI:30616"/>
    </ligand>
</feature>
<comment type="caution">
    <text evidence="8">Lacks conserved residue(s) required for the propagation of feature annotation.</text>
</comment>
<dbReference type="PANTHER" id="PTHR43210:SF5">
    <property type="entry name" value="DETHIOBIOTIN SYNTHETASE"/>
    <property type="match status" value="1"/>
</dbReference>
<feature type="binding site" evidence="8">
    <location>
        <position position="24"/>
    </location>
    <ligand>
        <name>Mg(2+)</name>
        <dbReference type="ChEBI" id="CHEBI:18420"/>
    </ligand>
</feature>
<evidence type="ECO:0000256" key="4">
    <source>
        <dbReference type="ARBA" id="ARBA00022741"/>
    </source>
</evidence>
<evidence type="ECO:0000313" key="9">
    <source>
        <dbReference type="EMBL" id="MQM30750.1"/>
    </source>
</evidence>
<keyword evidence="2 8" id="KW-0436">Ligase</keyword>
<dbReference type="Proteomes" id="UP000342300">
    <property type="component" value="Unassembled WGS sequence"/>
</dbReference>
<dbReference type="FunFam" id="3.40.50.300:FF:000292">
    <property type="entry name" value="ATP-dependent dethiobiotin synthetase BioD"/>
    <property type="match status" value="1"/>
</dbReference>
<accession>A0A6A7RUH8</accession>
<comment type="function">
    <text evidence="8">Catalyzes a mechanistically unusual reaction, the ATP-dependent insertion of CO2 between the N7 and N8 nitrogen atoms of 7,8-diaminopelargonic acid (DAPA, also called 7,8-diammoniononanoate) to form a ureido ring.</text>
</comment>
<gene>
    <name evidence="8 9" type="primary">bioD</name>
    <name evidence="9" type="ORF">CRU78_09545</name>
</gene>
<dbReference type="AlphaFoldDB" id="A0A6A7RUH8"/>
<evidence type="ECO:0000256" key="1">
    <source>
        <dbReference type="ARBA" id="ARBA00022490"/>
    </source>
</evidence>
<feature type="binding site" evidence="8">
    <location>
        <begin position="120"/>
        <end position="123"/>
    </location>
    <ligand>
        <name>ATP</name>
        <dbReference type="ChEBI" id="CHEBI:30616"/>
    </ligand>
</feature>
<keyword evidence="5 8" id="KW-0093">Biotin biosynthesis</keyword>
<keyword evidence="1 8" id="KW-0963">Cytoplasm</keyword>
<feature type="binding site" evidence="8">
    <location>
        <begin position="180"/>
        <end position="181"/>
    </location>
    <ligand>
        <name>ATP</name>
        <dbReference type="ChEBI" id="CHEBI:30616"/>
    </ligand>
</feature>
<protein>
    <recommendedName>
        <fullName evidence="8">ATP-dependent dethiobiotin synthetase BioD</fullName>
        <ecNumber evidence="8">6.3.3.3</ecNumber>
    </recommendedName>
    <alternativeName>
        <fullName evidence="8">DTB synthetase</fullName>
        <shortName evidence="8">DTBS</shortName>
    </alternativeName>
    <alternativeName>
        <fullName evidence="8">Dethiobiotin synthase</fullName>
    </alternativeName>
</protein>
<feature type="binding site" evidence="8">
    <location>
        <position position="215"/>
    </location>
    <ligand>
        <name>ATP</name>
        <dbReference type="ChEBI" id="CHEBI:30616"/>
    </ligand>
</feature>
<dbReference type="GO" id="GO:0005829">
    <property type="term" value="C:cytosol"/>
    <property type="evidence" value="ECO:0007669"/>
    <property type="project" value="TreeGrafter"/>
</dbReference>
<comment type="cofactor">
    <cofactor evidence="8">
        <name>Mg(2+)</name>
        <dbReference type="ChEBI" id="CHEBI:18420"/>
    </cofactor>
</comment>
<dbReference type="PANTHER" id="PTHR43210">
    <property type="entry name" value="DETHIOBIOTIN SYNTHETASE"/>
    <property type="match status" value="1"/>
</dbReference>
<dbReference type="SUPFAM" id="SSF52540">
    <property type="entry name" value="P-loop containing nucleoside triphosphate hydrolases"/>
    <property type="match status" value="1"/>
</dbReference>
<keyword evidence="4 8" id="KW-0547">Nucleotide-binding</keyword>
<dbReference type="HAMAP" id="MF_00336">
    <property type="entry name" value="BioD"/>
    <property type="match status" value="1"/>
</dbReference>
<evidence type="ECO:0000256" key="7">
    <source>
        <dbReference type="ARBA" id="ARBA00022842"/>
    </source>
</evidence>
<dbReference type="InterPro" id="IPR004472">
    <property type="entry name" value="DTB_synth_BioD"/>
</dbReference>
<dbReference type="UniPathway" id="UPA00078">
    <property type="reaction ID" value="UER00161"/>
</dbReference>
<dbReference type="CDD" id="cd03109">
    <property type="entry name" value="DTBS"/>
    <property type="match status" value="1"/>
</dbReference>
<feature type="binding site" evidence="8">
    <location>
        <position position="59"/>
    </location>
    <ligand>
        <name>Mg(2+)</name>
        <dbReference type="ChEBI" id="CHEBI:18420"/>
    </ligand>
</feature>
<dbReference type="GO" id="GO:0004141">
    <property type="term" value="F:dethiobiotin synthase activity"/>
    <property type="evidence" value="ECO:0007669"/>
    <property type="project" value="UniProtKB-UniRule"/>
</dbReference>
<dbReference type="GO" id="GO:0005524">
    <property type="term" value="F:ATP binding"/>
    <property type="evidence" value="ECO:0007669"/>
    <property type="project" value="UniProtKB-UniRule"/>
</dbReference>
<comment type="subunit">
    <text evidence="8">Homodimer.</text>
</comment>
<dbReference type="EC" id="6.3.3.3" evidence="8"/>
<dbReference type="InterPro" id="IPR027417">
    <property type="entry name" value="P-loop_NTPase"/>
</dbReference>
<comment type="pathway">
    <text evidence="8">Cofactor biosynthesis; biotin biosynthesis; biotin from 7,8-diaminononanoate: step 1/2.</text>
</comment>
<feature type="binding site" evidence="8">
    <location>
        <position position="59"/>
    </location>
    <ligand>
        <name>ATP</name>
        <dbReference type="ChEBI" id="CHEBI:30616"/>
    </ligand>
</feature>
<dbReference type="GO" id="GO:0009102">
    <property type="term" value="P:biotin biosynthetic process"/>
    <property type="evidence" value="ECO:0007669"/>
    <property type="project" value="UniProtKB-UniRule"/>
</dbReference>
<sequence length="228" mass="24088">MPSQPTAQKTAWFVTGTDTEIGKTFVACALLHALRRAGLSAVAMKPVAAGFDASGRNDDVENLLAASSLQPPREWVNPYGFKAAIAPHIAAEEEGRRIELPHIVATFAQLQALADAVVVEGVGGFCVPLGRAYDTADLAAALQLPVLLVVGMRLGCINHALLTQQAVAARGLALAGWVANRIDPEMSRFSENLAALQERLMAPLLGVVEHGTTPEKAALGLRLPQQTE</sequence>
<comment type="caution">
    <text evidence="9">The sequence shown here is derived from an EMBL/GenBank/DDBJ whole genome shotgun (WGS) entry which is preliminary data.</text>
</comment>
<dbReference type="Gene3D" id="3.40.50.300">
    <property type="entry name" value="P-loop containing nucleotide triphosphate hydrolases"/>
    <property type="match status" value="1"/>
</dbReference>
<dbReference type="PIRSF" id="PIRSF006755">
    <property type="entry name" value="DTB_synth"/>
    <property type="match status" value="1"/>
</dbReference>
<dbReference type="GO" id="GO:0000287">
    <property type="term" value="F:magnesium ion binding"/>
    <property type="evidence" value="ECO:0007669"/>
    <property type="project" value="UniProtKB-UniRule"/>
</dbReference>
<dbReference type="Pfam" id="PF13500">
    <property type="entry name" value="AAA_26"/>
    <property type="match status" value="1"/>
</dbReference>